<sequence length="134" mass="14297">GVVVVDHGSRRAASNEQLERFAALYATATGRAVVEPAHMELAPPTIADAFERCVERGANVVVVAPFFLSPGRHWQEDIPRLVDEAAAAHPGVKYLISAPIGLHPLMAEVIDSRLRHCLAHVNEGGPECDVCAGS</sequence>
<dbReference type="RefSeq" id="XP_001421596.1">
    <property type="nucleotide sequence ID" value="XM_001421559.1"/>
</dbReference>
<dbReference type="GO" id="GO:0046872">
    <property type="term" value="F:metal ion binding"/>
    <property type="evidence" value="ECO:0007669"/>
    <property type="project" value="UniProtKB-KW"/>
</dbReference>
<dbReference type="Pfam" id="PF01903">
    <property type="entry name" value="CbiX"/>
    <property type="match status" value="1"/>
</dbReference>
<keyword evidence="4" id="KW-1185">Reference proteome</keyword>
<dbReference type="Gramene" id="ABO99889">
    <property type="protein sequence ID" value="ABO99889"/>
    <property type="gene ID" value="OSTLU_7707"/>
</dbReference>
<gene>
    <name evidence="3" type="ORF">OSTLU_7707</name>
</gene>
<proteinExistence type="predicted"/>
<dbReference type="GO" id="GO:0009507">
    <property type="term" value="C:chloroplast"/>
    <property type="evidence" value="ECO:0007669"/>
    <property type="project" value="EnsemblPlants"/>
</dbReference>
<dbReference type="GO" id="GO:0042802">
    <property type="term" value="F:identical protein binding"/>
    <property type="evidence" value="ECO:0007669"/>
    <property type="project" value="EnsemblPlants"/>
</dbReference>
<dbReference type="SUPFAM" id="SSF53800">
    <property type="entry name" value="Chelatase"/>
    <property type="match status" value="1"/>
</dbReference>
<keyword evidence="1" id="KW-0479">Metal-binding</keyword>
<dbReference type="HOGENOM" id="CLU_065901_1_2_1"/>
<dbReference type="GO" id="GO:0051266">
    <property type="term" value="F:sirohydrochlorin ferrochelatase activity"/>
    <property type="evidence" value="ECO:0007669"/>
    <property type="project" value="EnsemblPlants"/>
</dbReference>
<name>A4S8C1_OSTLU</name>
<feature type="non-terminal residue" evidence="3">
    <location>
        <position position="1"/>
    </location>
</feature>
<dbReference type="GO" id="GO:0019354">
    <property type="term" value="P:siroheme biosynthetic process"/>
    <property type="evidence" value="ECO:0007669"/>
    <property type="project" value="EnsemblPlants"/>
</dbReference>
<feature type="non-terminal residue" evidence="3">
    <location>
        <position position="134"/>
    </location>
</feature>
<evidence type="ECO:0000256" key="2">
    <source>
        <dbReference type="ARBA" id="ARBA00023239"/>
    </source>
</evidence>
<dbReference type="eggNOG" id="ENOG502RXIW">
    <property type="taxonomic scope" value="Eukaryota"/>
</dbReference>
<accession>A4S8C1</accession>
<dbReference type="GO" id="GO:0051536">
    <property type="term" value="F:iron-sulfur cluster binding"/>
    <property type="evidence" value="ECO:0007669"/>
    <property type="project" value="EnsemblPlants"/>
</dbReference>
<dbReference type="PANTHER" id="PTHR33542:SF3">
    <property type="entry name" value="SIROHYDROCHLORIN FERROCHELATASE, CHLOROPLASTIC"/>
    <property type="match status" value="1"/>
</dbReference>
<dbReference type="GO" id="GO:0006979">
    <property type="term" value="P:response to oxidative stress"/>
    <property type="evidence" value="ECO:0007669"/>
    <property type="project" value="EnsemblPlants"/>
</dbReference>
<dbReference type="OrthoDB" id="3543at2759"/>
<dbReference type="CDD" id="cd03416">
    <property type="entry name" value="CbiX_SirB_N"/>
    <property type="match status" value="1"/>
</dbReference>
<keyword evidence="2" id="KW-0456">Lyase</keyword>
<dbReference type="PANTHER" id="PTHR33542">
    <property type="entry name" value="SIROHYDROCHLORIN FERROCHELATASE, CHLOROPLASTIC"/>
    <property type="match status" value="1"/>
</dbReference>
<evidence type="ECO:0000313" key="4">
    <source>
        <dbReference type="Proteomes" id="UP000001568"/>
    </source>
</evidence>
<dbReference type="GeneID" id="5005634"/>
<reference evidence="3 4" key="1">
    <citation type="journal article" date="2007" name="Proc. Natl. Acad. Sci. U.S.A.">
        <title>The tiny eukaryote Ostreococcus provides genomic insights into the paradox of plankton speciation.</title>
        <authorList>
            <person name="Palenik B."/>
            <person name="Grimwood J."/>
            <person name="Aerts A."/>
            <person name="Rouze P."/>
            <person name="Salamov A."/>
            <person name="Putnam N."/>
            <person name="Dupont C."/>
            <person name="Jorgensen R."/>
            <person name="Derelle E."/>
            <person name="Rombauts S."/>
            <person name="Zhou K."/>
            <person name="Otillar R."/>
            <person name="Merchant S.S."/>
            <person name="Podell S."/>
            <person name="Gaasterland T."/>
            <person name="Napoli C."/>
            <person name="Gendler K."/>
            <person name="Manuell A."/>
            <person name="Tai V."/>
            <person name="Vallon O."/>
            <person name="Piganeau G."/>
            <person name="Jancek S."/>
            <person name="Heijde M."/>
            <person name="Jabbari K."/>
            <person name="Bowler C."/>
            <person name="Lohr M."/>
            <person name="Robbens S."/>
            <person name="Werner G."/>
            <person name="Dubchak I."/>
            <person name="Pazour G.J."/>
            <person name="Ren Q."/>
            <person name="Paulsen I."/>
            <person name="Delwiche C."/>
            <person name="Schmutz J."/>
            <person name="Rokhsar D."/>
            <person name="Van de Peer Y."/>
            <person name="Moreau H."/>
            <person name="Grigoriev I.V."/>
        </authorList>
    </citation>
    <scope>NUCLEOTIDE SEQUENCE [LARGE SCALE GENOMIC DNA]</scope>
    <source>
        <strain evidence="3 4">CCE9901</strain>
    </source>
</reference>
<dbReference type="InterPro" id="IPR050963">
    <property type="entry name" value="Sirohydro_Cobaltochel/CbiX"/>
</dbReference>
<dbReference type="STRING" id="436017.A4S8C1"/>
<organism evidence="3 4">
    <name type="scientific">Ostreococcus lucimarinus (strain CCE9901)</name>
    <dbReference type="NCBI Taxonomy" id="436017"/>
    <lineage>
        <taxon>Eukaryota</taxon>
        <taxon>Viridiplantae</taxon>
        <taxon>Chlorophyta</taxon>
        <taxon>Mamiellophyceae</taxon>
        <taxon>Mamiellales</taxon>
        <taxon>Bathycoccaceae</taxon>
        <taxon>Ostreococcus</taxon>
    </lineage>
</organism>
<dbReference type="Proteomes" id="UP000001568">
    <property type="component" value="Chromosome 15"/>
</dbReference>
<dbReference type="InterPro" id="IPR002762">
    <property type="entry name" value="CbiX-like"/>
</dbReference>
<evidence type="ECO:0000256" key="1">
    <source>
        <dbReference type="ARBA" id="ARBA00022723"/>
    </source>
</evidence>
<protein>
    <submittedName>
        <fullName evidence="3">Uncharacterized protein</fullName>
    </submittedName>
</protein>
<dbReference type="KEGG" id="olu:OSTLU_7707"/>
<evidence type="ECO:0000313" key="3">
    <source>
        <dbReference type="EMBL" id="ABO99889.1"/>
    </source>
</evidence>
<dbReference type="AlphaFoldDB" id="A4S8C1"/>
<dbReference type="OMA" id="NWRRAQI"/>
<dbReference type="Gene3D" id="3.40.50.1400">
    <property type="match status" value="1"/>
</dbReference>
<dbReference type="EMBL" id="CP000595">
    <property type="protein sequence ID" value="ABO99889.1"/>
    <property type="molecule type" value="Genomic_DNA"/>
</dbReference>